<dbReference type="NCBIfam" id="NF008437">
    <property type="entry name" value="PRK11280.1"/>
    <property type="match status" value="1"/>
</dbReference>
<sequence length="178" mass="18624">MNKSMLSGIIIGAVVATAGGAIAGYSALSDKTPTHAQVINVVEIKENERIPREVCEQVTVTRQKPVKDQHQVLGSVAGAVIGGVLGNQVGGGTGKKIATVAGAAAGGYAGNKTQERIQSGSTYTTTEQRCETVYDNKENLVGYQVEYSIGDETGTVRMDRHPGEKIPLRDGQLVLAGQ</sequence>
<dbReference type="STRING" id="797277.SAMN05216198_1894"/>
<dbReference type="Proteomes" id="UP000243426">
    <property type="component" value="Chromosome I"/>
</dbReference>
<dbReference type="Pfam" id="PF05433">
    <property type="entry name" value="Rick_17kDa_Anti"/>
    <property type="match status" value="1"/>
</dbReference>
<dbReference type="OrthoDB" id="9132795at2"/>
<dbReference type="GO" id="GO:0019867">
    <property type="term" value="C:outer membrane"/>
    <property type="evidence" value="ECO:0007669"/>
    <property type="project" value="InterPro"/>
</dbReference>
<organism evidence="4 5">
    <name type="scientific">Halopseudomonas litoralis</name>
    <dbReference type="NCBI Taxonomy" id="797277"/>
    <lineage>
        <taxon>Bacteria</taxon>
        <taxon>Pseudomonadati</taxon>
        <taxon>Pseudomonadota</taxon>
        <taxon>Gammaproteobacteria</taxon>
        <taxon>Pseudomonadales</taxon>
        <taxon>Pseudomonadaceae</taxon>
        <taxon>Halopseudomonas</taxon>
    </lineage>
</organism>
<evidence type="ECO:0000313" key="5">
    <source>
        <dbReference type="Proteomes" id="UP000243426"/>
    </source>
</evidence>
<reference evidence="5" key="1">
    <citation type="submission" date="2016-10" db="EMBL/GenBank/DDBJ databases">
        <authorList>
            <person name="Varghese N."/>
            <person name="Submissions S."/>
        </authorList>
    </citation>
    <scope>NUCLEOTIDE SEQUENCE [LARGE SCALE GENOMIC DNA]</scope>
    <source>
        <strain evidence="5">2SM5</strain>
    </source>
</reference>
<evidence type="ECO:0000256" key="2">
    <source>
        <dbReference type="ARBA" id="ARBA00023136"/>
    </source>
</evidence>
<feature type="domain" description="Glycine zipper 2TM" evidence="3">
    <location>
        <begin position="73"/>
        <end position="113"/>
    </location>
</feature>
<evidence type="ECO:0000313" key="4">
    <source>
        <dbReference type="EMBL" id="SDS41433.1"/>
    </source>
</evidence>
<proteinExistence type="predicted"/>
<keyword evidence="2" id="KW-0472">Membrane</keyword>
<name>A0A1H1S0J4_9GAMM</name>
<keyword evidence="5" id="KW-1185">Reference proteome</keyword>
<dbReference type="RefSeq" id="WP_090273079.1">
    <property type="nucleotide sequence ID" value="NZ_LT629748.1"/>
</dbReference>
<evidence type="ECO:0000256" key="1">
    <source>
        <dbReference type="ARBA" id="ARBA00004370"/>
    </source>
</evidence>
<gene>
    <name evidence="4" type="ORF">SAMN05216198_1894</name>
</gene>
<accession>A0A1H1S0J4</accession>
<dbReference type="InterPro" id="IPR008816">
    <property type="entry name" value="Gly_zipper_2TM_dom"/>
</dbReference>
<protein>
    <submittedName>
        <fullName evidence="4">Uncharacterized conserved protein YcfJ, contains glycine zipper 2TM domain</fullName>
    </submittedName>
</protein>
<dbReference type="PANTHER" id="PTHR35603">
    <property type="match status" value="1"/>
</dbReference>
<dbReference type="EMBL" id="LT629748">
    <property type="protein sequence ID" value="SDS41433.1"/>
    <property type="molecule type" value="Genomic_DNA"/>
</dbReference>
<comment type="subcellular location">
    <subcellularLocation>
        <location evidence="1">Membrane</location>
    </subcellularLocation>
</comment>
<evidence type="ECO:0000259" key="3">
    <source>
        <dbReference type="Pfam" id="PF05433"/>
    </source>
</evidence>
<dbReference type="PANTHER" id="PTHR35603:SF2">
    <property type="entry name" value="OUTER MEMBRANE LIPOPROTEIN"/>
    <property type="match status" value="1"/>
</dbReference>
<dbReference type="InterPro" id="IPR051407">
    <property type="entry name" value="Bact_OM_lipoprot/Surf_antigen"/>
</dbReference>
<dbReference type="AlphaFoldDB" id="A0A1H1S0J4"/>